<evidence type="ECO:0000256" key="10">
    <source>
        <dbReference type="RuleBase" id="RU003357"/>
    </source>
</evidence>
<feature type="domain" description="TonB-dependent receptor plug" evidence="13">
    <location>
        <begin position="46"/>
        <end position="158"/>
    </location>
</feature>
<keyword evidence="11" id="KW-0732">Signal</keyword>
<comment type="subcellular location">
    <subcellularLocation>
        <location evidence="1 9">Cell outer membrane</location>
        <topology evidence="1 9">Multi-pass membrane protein</topology>
    </subcellularLocation>
</comment>
<protein>
    <submittedName>
        <fullName evidence="14">Ligand-gated channel</fullName>
    </submittedName>
</protein>
<keyword evidence="5 9" id="KW-0812">Transmembrane</keyword>
<dbReference type="AlphaFoldDB" id="A0A5A9YXQ7"/>
<dbReference type="GO" id="GO:0044718">
    <property type="term" value="P:siderophore transmembrane transport"/>
    <property type="evidence" value="ECO:0007669"/>
    <property type="project" value="TreeGrafter"/>
</dbReference>
<keyword evidence="15" id="KW-1185">Reference proteome</keyword>
<keyword evidence="3 9" id="KW-0813">Transport</keyword>
<dbReference type="Pfam" id="PF00593">
    <property type="entry name" value="TonB_dep_Rec_b-barrel"/>
    <property type="match status" value="1"/>
</dbReference>
<reference evidence="14 15" key="1">
    <citation type="submission" date="2019-07" db="EMBL/GenBank/DDBJ databases">
        <title>Aquicoccus porphyridii gen. nov., sp. nov., isolated from a small marine red alga, Porphyridium marinum.</title>
        <authorList>
            <person name="Liu L."/>
        </authorList>
    </citation>
    <scope>NUCLEOTIDE SEQUENCE [LARGE SCALE GENOMIC DNA]</scope>
    <source>
        <strain evidence="14 15">L1 8-17</strain>
    </source>
</reference>
<dbReference type="CDD" id="cd01347">
    <property type="entry name" value="ligand_gated_channel"/>
    <property type="match status" value="1"/>
</dbReference>
<dbReference type="InterPro" id="IPR039426">
    <property type="entry name" value="TonB-dep_rcpt-like"/>
</dbReference>
<dbReference type="InterPro" id="IPR037066">
    <property type="entry name" value="Plug_dom_sf"/>
</dbReference>
<dbReference type="EMBL" id="VINQ01000029">
    <property type="protein sequence ID" value="KAA0909628.1"/>
    <property type="molecule type" value="Genomic_DNA"/>
</dbReference>
<evidence type="ECO:0000259" key="12">
    <source>
        <dbReference type="Pfam" id="PF00593"/>
    </source>
</evidence>
<dbReference type="Gene3D" id="2.170.130.10">
    <property type="entry name" value="TonB-dependent receptor, plug domain"/>
    <property type="match status" value="1"/>
</dbReference>
<sequence>MRVNRTVRAALMLGAATIWALPATAQDTVTELDEVVLGKSKREVRTDTARSETNVDQDEIEDRQASTIAELTDSVPGVTLINGQSPQGSGINIRGFGANSTYGSDQKVLIQVDDADVGAEELYRIGTQLFTDPALYKQVTVIRGMAGTFEYGSGVIGGLVRLETKDASDFTGGVPGFKLRQTLQFSTNGDGTTSSTIMAWQPTHDFEVLGNFTYATQDEQVDGSGAVIGNSSFELPSWQLKAKKTFGDGDHSLSFSITETASDDKDVPYDSFMTTGGSFGNVDRKTHQRTATLAYNYNPVGNDMVDLDVILSYADQKIEQSYIPGSSPLEGTPTFPRLLPLVNADHRYETTKLTFKNTARFETGTVFHNLRAGVEFKHKKRRDASSAPGGTDERIALFVVDDMSIGERLTLTPALRYETQNISNDTASYTNDALMGGVSAHYRIGNGFAVFGSLAYTENLPIIDDMTTPAYMTQSEKASTVELGFSYDRLDVFTPGDDLSFKATAYKTKVWDVTSYTSATMMPVTDIELEGLELEAAYSVSSGLYMDLNANIQRGRETAPAPGGYWRGIPANQLRLTVGKRWQEELDLSWEVVANARMKRATTPTPSNVVHNLRGTYRPQSGVLKGTELRVGVENLLDLDYTPHLATRKAPGRTIKFTLAKTF</sequence>
<dbReference type="GO" id="GO:0009279">
    <property type="term" value="C:cell outer membrane"/>
    <property type="evidence" value="ECO:0007669"/>
    <property type="project" value="UniProtKB-SubCell"/>
</dbReference>
<evidence type="ECO:0000256" key="1">
    <source>
        <dbReference type="ARBA" id="ARBA00004571"/>
    </source>
</evidence>
<dbReference type="PANTHER" id="PTHR30069:SF41">
    <property type="entry name" value="HEME_HEMOPEXIN UTILIZATION PROTEIN C"/>
    <property type="match status" value="1"/>
</dbReference>
<dbReference type="SUPFAM" id="SSF56935">
    <property type="entry name" value="Porins"/>
    <property type="match status" value="1"/>
</dbReference>
<feature type="domain" description="TonB-dependent receptor-like beta-barrel" evidence="12">
    <location>
        <begin position="257"/>
        <end position="636"/>
    </location>
</feature>
<keyword evidence="7 9" id="KW-0472">Membrane</keyword>
<evidence type="ECO:0000256" key="5">
    <source>
        <dbReference type="ARBA" id="ARBA00022692"/>
    </source>
</evidence>
<evidence type="ECO:0000256" key="9">
    <source>
        <dbReference type="PROSITE-ProRule" id="PRU01360"/>
    </source>
</evidence>
<evidence type="ECO:0000256" key="4">
    <source>
        <dbReference type="ARBA" id="ARBA00022452"/>
    </source>
</evidence>
<dbReference type="PROSITE" id="PS52016">
    <property type="entry name" value="TONB_DEPENDENT_REC_3"/>
    <property type="match status" value="1"/>
</dbReference>
<evidence type="ECO:0000259" key="13">
    <source>
        <dbReference type="Pfam" id="PF07715"/>
    </source>
</evidence>
<dbReference type="PANTHER" id="PTHR30069">
    <property type="entry name" value="TONB-DEPENDENT OUTER MEMBRANE RECEPTOR"/>
    <property type="match status" value="1"/>
</dbReference>
<feature type="chain" id="PRO_5022857535" evidence="11">
    <location>
        <begin position="26"/>
        <end position="663"/>
    </location>
</feature>
<evidence type="ECO:0000256" key="11">
    <source>
        <dbReference type="SAM" id="SignalP"/>
    </source>
</evidence>
<dbReference type="Proteomes" id="UP000325291">
    <property type="component" value="Unassembled WGS sequence"/>
</dbReference>
<organism evidence="14 15">
    <name type="scientific">Aquicoccus porphyridii</name>
    <dbReference type="NCBI Taxonomy" id="1852029"/>
    <lineage>
        <taxon>Bacteria</taxon>
        <taxon>Pseudomonadati</taxon>
        <taxon>Pseudomonadota</taxon>
        <taxon>Alphaproteobacteria</taxon>
        <taxon>Rhodobacterales</taxon>
        <taxon>Paracoccaceae</taxon>
        <taxon>Aquicoccus</taxon>
    </lineage>
</organism>
<comment type="similarity">
    <text evidence="2 9 10">Belongs to the TonB-dependent receptor family.</text>
</comment>
<evidence type="ECO:0000313" key="14">
    <source>
        <dbReference type="EMBL" id="KAA0909628.1"/>
    </source>
</evidence>
<keyword evidence="4 9" id="KW-1134">Transmembrane beta strand</keyword>
<dbReference type="InterPro" id="IPR036942">
    <property type="entry name" value="Beta-barrel_TonB_sf"/>
</dbReference>
<dbReference type="InterPro" id="IPR000531">
    <property type="entry name" value="Beta-barrel_TonB"/>
</dbReference>
<dbReference type="GO" id="GO:0015344">
    <property type="term" value="F:siderophore uptake transmembrane transporter activity"/>
    <property type="evidence" value="ECO:0007669"/>
    <property type="project" value="TreeGrafter"/>
</dbReference>
<evidence type="ECO:0000256" key="3">
    <source>
        <dbReference type="ARBA" id="ARBA00022448"/>
    </source>
</evidence>
<dbReference type="Gene3D" id="2.40.170.20">
    <property type="entry name" value="TonB-dependent receptor, beta-barrel domain"/>
    <property type="match status" value="1"/>
</dbReference>
<proteinExistence type="inferred from homology"/>
<evidence type="ECO:0000256" key="6">
    <source>
        <dbReference type="ARBA" id="ARBA00023077"/>
    </source>
</evidence>
<evidence type="ECO:0000256" key="2">
    <source>
        <dbReference type="ARBA" id="ARBA00009810"/>
    </source>
</evidence>
<accession>A0A5A9YXQ7</accession>
<comment type="caution">
    <text evidence="14">The sequence shown here is derived from an EMBL/GenBank/DDBJ whole genome shotgun (WGS) entry which is preliminary data.</text>
</comment>
<evidence type="ECO:0000256" key="7">
    <source>
        <dbReference type="ARBA" id="ARBA00023136"/>
    </source>
</evidence>
<keyword evidence="6 10" id="KW-0798">TonB box</keyword>
<keyword evidence="8 9" id="KW-0998">Cell outer membrane</keyword>
<dbReference type="RefSeq" id="WP_111364918.1">
    <property type="nucleotide sequence ID" value="NZ_VINQ01000029.1"/>
</dbReference>
<name>A0A5A9YXQ7_9RHOB</name>
<dbReference type="Pfam" id="PF07715">
    <property type="entry name" value="Plug"/>
    <property type="match status" value="1"/>
</dbReference>
<evidence type="ECO:0000313" key="15">
    <source>
        <dbReference type="Proteomes" id="UP000325291"/>
    </source>
</evidence>
<evidence type="ECO:0000256" key="8">
    <source>
        <dbReference type="ARBA" id="ARBA00023237"/>
    </source>
</evidence>
<feature type="signal peptide" evidence="11">
    <location>
        <begin position="1"/>
        <end position="25"/>
    </location>
</feature>
<dbReference type="InterPro" id="IPR012910">
    <property type="entry name" value="Plug_dom"/>
</dbReference>
<gene>
    <name evidence="14" type="ORF">FLO80_20600</name>
</gene>